<dbReference type="EMBL" id="JBHRTD010000012">
    <property type="protein sequence ID" value="MFC3138485.1"/>
    <property type="molecule type" value="Genomic_DNA"/>
</dbReference>
<keyword evidence="2" id="KW-1185">Reference proteome</keyword>
<reference evidence="2" key="1">
    <citation type="journal article" date="2019" name="Int. J. Syst. Evol. Microbiol.">
        <title>The Global Catalogue of Microorganisms (GCM) 10K type strain sequencing project: providing services to taxonomists for standard genome sequencing and annotation.</title>
        <authorList>
            <consortium name="The Broad Institute Genomics Platform"/>
            <consortium name="The Broad Institute Genome Sequencing Center for Infectious Disease"/>
            <person name="Wu L."/>
            <person name="Ma J."/>
        </authorList>
    </citation>
    <scope>NUCLEOTIDE SEQUENCE [LARGE SCALE GENOMIC DNA]</scope>
    <source>
        <strain evidence="2">KCTC 52277</strain>
    </source>
</reference>
<dbReference type="RefSeq" id="WP_248935708.1">
    <property type="nucleotide sequence ID" value="NZ_JAKILF010000003.1"/>
</dbReference>
<evidence type="ECO:0000313" key="2">
    <source>
        <dbReference type="Proteomes" id="UP001595621"/>
    </source>
</evidence>
<protein>
    <submittedName>
        <fullName evidence="1">Uncharacterized protein</fullName>
    </submittedName>
</protein>
<name>A0ABV7GE13_9GAMM</name>
<sequence>MKSIIGLMILLTSVLVGWAEASTRPLFAGQHHQIGEVETYYQGTQLVVNATVTEVGWCLARSHLYVGETEPASSAPGQFPYSHELGCALSDTYTIDVNAVDHYVAYHAESKQSSFPIGGTVSYEVNFPGDNSYFDATIDGDGPYNAWCMDLGRTIRSGTTYTNCELRSLNDPDLGIVDQEQNLGYVSWILNQEWSLYPQYSWQDIQGAIWKLTDDTNPVGGAGGISWNEANALAIVALAIANGGDYQADSFEGLVLLCRNEAGAVAQQITVVAVPAYNFFIGEETAWAEGDSNWYNKKGRRVGWGSYWVEPYIIWH</sequence>
<evidence type="ECO:0000313" key="1">
    <source>
        <dbReference type="EMBL" id="MFC3138485.1"/>
    </source>
</evidence>
<proteinExistence type="predicted"/>
<dbReference type="Proteomes" id="UP001595621">
    <property type="component" value="Unassembled WGS sequence"/>
</dbReference>
<accession>A0ABV7GE13</accession>
<gene>
    <name evidence="1" type="ORF">ACFOE0_09840</name>
</gene>
<comment type="caution">
    <text evidence="1">The sequence shown here is derived from an EMBL/GenBank/DDBJ whole genome shotgun (WGS) entry which is preliminary data.</text>
</comment>
<organism evidence="1 2">
    <name type="scientific">Shewanella submarina</name>
    <dbReference type="NCBI Taxonomy" id="2016376"/>
    <lineage>
        <taxon>Bacteria</taxon>
        <taxon>Pseudomonadati</taxon>
        <taxon>Pseudomonadota</taxon>
        <taxon>Gammaproteobacteria</taxon>
        <taxon>Alteromonadales</taxon>
        <taxon>Shewanellaceae</taxon>
        <taxon>Shewanella</taxon>
    </lineage>
</organism>